<organism evidence="8 9">
    <name type="scientific">Lasallia pustulata</name>
    <dbReference type="NCBI Taxonomy" id="136370"/>
    <lineage>
        <taxon>Eukaryota</taxon>
        <taxon>Fungi</taxon>
        <taxon>Dikarya</taxon>
        <taxon>Ascomycota</taxon>
        <taxon>Pezizomycotina</taxon>
        <taxon>Lecanoromycetes</taxon>
        <taxon>OSLEUM clade</taxon>
        <taxon>Umbilicariomycetidae</taxon>
        <taxon>Umbilicariales</taxon>
        <taxon>Umbilicariaceae</taxon>
        <taxon>Lasallia</taxon>
    </lineage>
</organism>
<dbReference type="InterPro" id="IPR012882">
    <property type="entry name" value="Fmp46"/>
</dbReference>
<gene>
    <name evidence="8" type="ORF">FRX48_02260</name>
</gene>
<evidence type="ECO:0000313" key="8">
    <source>
        <dbReference type="EMBL" id="KAA6413898.1"/>
    </source>
</evidence>
<dbReference type="Gene3D" id="3.40.30.10">
    <property type="entry name" value="Glutaredoxin"/>
    <property type="match status" value="1"/>
</dbReference>
<evidence type="ECO:0000256" key="7">
    <source>
        <dbReference type="SAM" id="MobiDB-lite"/>
    </source>
</evidence>
<evidence type="ECO:0000256" key="1">
    <source>
        <dbReference type="ARBA" id="ARBA00002963"/>
    </source>
</evidence>
<sequence length="145" mass="16450">MFRFHKSLDVITLFHKPSVAASIRAHTLLKQASAHASEHSTEDQSTDHTHQNKLERTEFELNITEDPPTSDQLRSILEYLGARRAGDVVKGAKDEADAMKKLRESGENFKRPVIVDWNNGRAVVGEDESEIMKMIRQLPKETDKV</sequence>
<evidence type="ECO:0000313" key="9">
    <source>
        <dbReference type="Proteomes" id="UP000324767"/>
    </source>
</evidence>
<dbReference type="Pfam" id="PF07955">
    <property type="entry name" value="DUF1687"/>
    <property type="match status" value="1"/>
</dbReference>
<comment type="function">
    <text evidence="1">Putative mitochondrial redox protein which could be involved in the reduction of small toxic molecules.</text>
</comment>
<comment type="similarity">
    <text evidence="3">Belongs to the FMP46 family.</text>
</comment>
<keyword evidence="5" id="KW-0560">Oxidoreductase</keyword>
<evidence type="ECO:0000256" key="5">
    <source>
        <dbReference type="ARBA" id="ARBA00023002"/>
    </source>
</evidence>
<dbReference type="AlphaFoldDB" id="A0A5M8PYV0"/>
<dbReference type="InterPro" id="IPR036249">
    <property type="entry name" value="Thioredoxin-like_sf"/>
</dbReference>
<dbReference type="InterPro" id="IPR006660">
    <property type="entry name" value="Arsenate_reductase-like"/>
</dbReference>
<dbReference type="PANTHER" id="PTHR28071:SF1">
    <property type="entry name" value="REDOX PROTEIN FMP46, MITOCHONDRIAL-RELATED"/>
    <property type="match status" value="1"/>
</dbReference>
<name>A0A5M8PYV0_9LECA</name>
<dbReference type="SUPFAM" id="SSF52833">
    <property type="entry name" value="Thioredoxin-like"/>
    <property type="match status" value="1"/>
</dbReference>
<evidence type="ECO:0000256" key="3">
    <source>
        <dbReference type="ARBA" id="ARBA00009734"/>
    </source>
</evidence>
<proteinExistence type="inferred from homology"/>
<dbReference type="Proteomes" id="UP000324767">
    <property type="component" value="Unassembled WGS sequence"/>
</dbReference>
<keyword evidence="6" id="KW-0496">Mitochondrion</keyword>
<dbReference type="EMBL" id="VXIT01000003">
    <property type="protein sequence ID" value="KAA6413898.1"/>
    <property type="molecule type" value="Genomic_DNA"/>
</dbReference>
<reference evidence="8 9" key="1">
    <citation type="submission" date="2019-09" db="EMBL/GenBank/DDBJ databases">
        <title>The hologenome of the rock-dwelling lichen Lasallia pustulata.</title>
        <authorList>
            <person name="Greshake Tzovaras B."/>
            <person name="Segers F."/>
            <person name="Bicker A."/>
            <person name="Dal Grande F."/>
            <person name="Otte J."/>
            <person name="Hankeln T."/>
            <person name="Schmitt I."/>
            <person name="Ebersberger I."/>
        </authorList>
    </citation>
    <scope>NUCLEOTIDE SEQUENCE [LARGE SCALE GENOMIC DNA]</scope>
    <source>
        <strain evidence="8">A1-1</strain>
    </source>
</reference>
<dbReference type="GO" id="GO:0016491">
    <property type="term" value="F:oxidoreductase activity"/>
    <property type="evidence" value="ECO:0007669"/>
    <property type="project" value="UniProtKB-KW"/>
</dbReference>
<comment type="subcellular location">
    <subcellularLocation>
        <location evidence="2">Mitochondrion</location>
    </subcellularLocation>
</comment>
<dbReference type="OrthoDB" id="59229at2759"/>
<feature type="compositionally biased region" description="Basic and acidic residues" evidence="7">
    <location>
        <begin position="36"/>
        <end position="59"/>
    </location>
</feature>
<comment type="caution">
    <text evidence="8">The sequence shown here is derived from an EMBL/GenBank/DDBJ whole genome shotgun (WGS) entry which is preliminary data.</text>
</comment>
<evidence type="ECO:0000256" key="2">
    <source>
        <dbReference type="ARBA" id="ARBA00004173"/>
    </source>
</evidence>
<protein>
    <submittedName>
        <fullName evidence="8">Duf1687 domain-containing protein</fullName>
    </submittedName>
</protein>
<feature type="region of interest" description="Disordered" evidence="7">
    <location>
        <begin position="32"/>
        <end position="69"/>
    </location>
</feature>
<dbReference type="PROSITE" id="PS51353">
    <property type="entry name" value="ARSC"/>
    <property type="match status" value="1"/>
</dbReference>
<keyword evidence="4" id="KW-0809">Transit peptide</keyword>
<evidence type="ECO:0000256" key="6">
    <source>
        <dbReference type="ARBA" id="ARBA00023128"/>
    </source>
</evidence>
<evidence type="ECO:0000256" key="4">
    <source>
        <dbReference type="ARBA" id="ARBA00022946"/>
    </source>
</evidence>
<dbReference type="GO" id="GO:0005739">
    <property type="term" value="C:mitochondrion"/>
    <property type="evidence" value="ECO:0007669"/>
    <property type="project" value="UniProtKB-SubCell"/>
</dbReference>
<accession>A0A5M8PYV0</accession>
<dbReference type="PANTHER" id="PTHR28071">
    <property type="entry name" value="REDOX PROTEIN FMP46, MITOCHONDRIAL-RELATED"/>
    <property type="match status" value="1"/>
</dbReference>